<dbReference type="Proteomes" id="UP000477779">
    <property type="component" value="Unassembled WGS sequence"/>
</dbReference>
<evidence type="ECO:0000256" key="1">
    <source>
        <dbReference type="SAM" id="Phobius"/>
    </source>
</evidence>
<reference evidence="2 5" key="2">
    <citation type="submission" date="2020-02" db="EMBL/GenBank/DDBJ databases">
        <title>WGS of Micromonospora spp. isolated from hot spring.</title>
        <authorList>
            <person name="Thawai C."/>
        </authorList>
    </citation>
    <scope>NUCLEOTIDE SEQUENCE [LARGE SCALE GENOMIC DNA]</scope>
    <source>
        <strain evidence="2 5">TMS7</strain>
    </source>
</reference>
<sequence length="242" mass="25509">MMSEILIANAAGTVTGTHTVAAATAPVRGLLPAARANWMWLVFAGALGAAIAYLETFDNDEVNKSIKEWGDAARLLGGDQFGAALEQVPPSDAEWDFDDRDAFDLFLRKLGAEINSLAEAFNANKDTLTSARDAFNDAVNALVDALIPILIAVIASVALQAFPPTAPIAEAIGVAGMVASAAILALVFGDISAVFSAVMAGFQGNDRFAFVSDSRPGWAATGQDPDIKDIKIDWVQDSKFYQ</sequence>
<feature type="transmembrane region" description="Helical" evidence="1">
    <location>
        <begin position="141"/>
        <end position="162"/>
    </location>
</feature>
<gene>
    <name evidence="2" type="ORF">G3561_02495</name>
    <name evidence="3" type="ORF">GCE86_28420</name>
</gene>
<dbReference type="EMBL" id="CP045309">
    <property type="protein sequence ID" value="QGL51608.1"/>
    <property type="molecule type" value="Genomic_DNA"/>
</dbReference>
<evidence type="ECO:0000313" key="5">
    <source>
        <dbReference type="Proteomes" id="UP000477779"/>
    </source>
</evidence>
<dbReference type="EMBL" id="JAAHBZ010000001">
    <property type="protein sequence ID" value="NES26429.1"/>
    <property type="molecule type" value="Genomic_DNA"/>
</dbReference>
<reference evidence="3 4" key="1">
    <citation type="submission" date="2019-10" db="EMBL/GenBank/DDBJ databases">
        <title>Genome Sequence of Micromonospora terminaliae DSM 101760.</title>
        <authorList>
            <person name="Guo L."/>
        </authorList>
    </citation>
    <scope>NUCLEOTIDE SEQUENCE [LARGE SCALE GENOMIC DNA]</scope>
    <source>
        <strain evidence="3 4">DSM 101760</strain>
    </source>
</reference>
<evidence type="ECO:0000313" key="3">
    <source>
        <dbReference type="EMBL" id="QGL51608.1"/>
    </source>
</evidence>
<organism evidence="2 5">
    <name type="scientific">Micromonospora terminaliae</name>
    <dbReference type="NCBI Taxonomy" id="1914461"/>
    <lineage>
        <taxon>Bacteria</taxon>
        <taxon>Bacillati</taxon>
        <taxon>Actinomycetota</taxon>
        <taxon>Actinomycetes</taxon>
        <taxon>Micromonosporales</taxon>
        <taxon>Micromonosporaceae</taxon>
        <taxon>Micromonospora</taxon>
    </lineage>
</organism>
<feature type="transmembrane region" description="Helical" evidence="1">
    <location>
        <begin position="38"/>
        <end position="57"/>
    </location>
</feature>
<keyword evidence="1" id="KW-1133">Transmembrane helix</keyword>
<evidence type="ECO:0000313" key="2">
    <source>
        <dbReference type="EMBL" id="NES26429.1"/>
    </source>
</evidence>
<keyword evidence="1" id="KW-0472">Membrane</keyword>
<dbReference type="AlphaFoldDB" id="A0AAJ2ZCD0"/>
<proteinExistence type="predicted"/>
<name>A0AAJ2ZCD0_9ACTN</name>
<accession>A0AAJ2ZCD0</accession>
<dbReference type="Proteomes" id="UP000402241">
    <property type="component" value="Chromosome"/>
</dbReference>
<keyword evidence="1" id="KW-0812">Transmembrane</keyword>
<evidence type="ECO:0000313" key="4">
    <source>
        <dbReference type="Proteomes" id="UP000402241"/>
    </source>
</evidence>
<feature type="transmembrane region" description="Helical" evidence="1">
    <location>
        <begin position="168"/>
        <end position="189"/>
    </location>
</feature>
<keyword evidence="4" id="KW-1185">Reference proteome</keyword>
<protein>
    <submittedName>
        <fullName evidence="2">Uncharacterized protein</fullName>
    </submittedName>
</protein>